<dbReference type="NCBIfam" id="NF001538">
    <property type="entry name" value="PRK00364.3-4"/>
    <property type="match status" value="1"/>
</dbReference>
<evidence type="ECO:0000256" key="4">
    <source>
        <dbReference type="RuleBase" id="RU000535"/>
    </source>
</evidence>
<dbReference type="Proteomes" id="UP000008834">
    <property type="component" value="Chromosome"/>
</dbReference>
<reference evidence="6" key="1">
    <citation type="submission" date="2004-12" db="EMBL/GenBank/DDBJ databases">
        <title>The genome sequence of Borrelia hermsii and Borrelia turicatae: comparative analysis of two agents of endemic N. America relapsing fever.</title>
        <authorList>
            <person name="Porcella S.F."/>
            <person name="Raffel S.J."/>
            <person name="Schrumpf M.E."/>
            <person name="Montgomery B."/>
            <person name="Smith T."/>
            <person name="Schwan T.G."/>
        </authorList>
    </citation>
    <scope>NUCLEOTIDE SEQUENCE [LARGE SCALE GENOMIC DNA]</scope>
    <source>
        <strain evidence="6">HS1 / DAH</strain>
    </source>
</reference>
<evidence type="ECO:0000313" key="5">
    <source>
        <dbReference type="EMBL" id="AAX17240.1"/>
    </source>
</evidence>
<dbReference type="GO" id="GO:0044183">
    <property type="term" value="F:protein folding chaperone"/>
    <property type="evidence" value="ECO:0007669"/>
    <property type="project" value="InterPro"/>
</dbReference>
<comment type="function">
    <text evidence="3 4">Together with the chaperonin GroEL, plays an essential role in assisting protein folding. The GroEL-GroES system forms a nano-cage that allows encapsulation of the non-native substrate proteins and provides a physical environment optimized to promote and accelerate protein folding. GroES binds to the apical surface of the GroEL ring, thereby capping the opening of the GroEL channel.</text>
</comment>
<dbReference type="AlphaFoldDB" id="A0AA34WDT3"/>
<name>A0AA34WDT3_BORHD</name>
<keyword evidence="3" id="KW-0963">Cytoplasm</keyword>
<comment type="subunit">
    <text evidence="3">Heptamer of 7 subunits arranged in a ring. Interacts with the chaperonin GroEL.</text>
</comment>
<keyword evidence="2 3" id="KW-0143">Chaperone</keyword>
<organism evidence="5 6">
    <name type="scientific">Borrelia hermsii (strain HS1 / DAH)</name>
    <dbReference type="NCBI Taxonomy" id="314723"/>
    <lineage>
        <taxon>Bacteria</taxon>
        <taxon>Pseudomonadati</taxon>
        <taxon>Spirochaetota</taxon>
        <taxon>Spirochaetia</taxon>
        <taxon>Spirochaetales</taxon>
        <taxon>Borreliaceae</taxon>
        <taxon>Borrelia</taxon>
    </lineage>
</organism>
<dbReference type="InterPro" id="IPR037124">
    <property type="entry name" value="Chaperonin_GroES_sf"/>
</dbReference>
<dbReference type="PROSITE" id="PS00681">
    <property type="entry name" value="CHAPERONINS_CPN10"/>
    <property type="match status" value="1"/>
</dbReference>
<dbReference type="GO" id="GO:0005737">
    <property type="term" value="C:cytoplasm"/>
    <property type="evidence" value="ECO:0007669"/>
    <property type="project" value="UniProtKB-SubCell"/>
</dbReference>
<evidence type="ECO:0000313" key="6">
    <source>
        <dbReference type="Proteomes" id="UP000008834"/>
    </source>
</evidence>
<dbReference type="CDD" id="cd00320">
    <property type="entry name" value="cpn10"/>
    <property type="match status" value="1"/>
</dbReference>
<dbReference type="SMART" id="SM00883">
    <property type="entry name" value="Cpn10"/>
    <property type="match status" value="1"/>
</dbReference>
<dbReference type="EMBL" id="CP000048">
    <property type="protein sequence ID" value="AAX17240.1"/>
    <property type="molecule type" value="Genomic_DNA"/>
</dbReference>
<dbReference type="KEGG" id="bhr:BH0741"/>
<evidence type="ECO:0000256" key="3">
    <source>
        <dbReference type="HAMAP-Rule" id="MF_00580"/>
    </source>
</evidence>
<proteinExistence type="inferred from homology"/>
<dbReference type="Gene3D" id="2.30.33.40">
    <property type="entry name" value="GroES chaperonin"/>
    <property type="match status" value="1"/>
</dbReference>
<dbReference type="InterPro" id="IPR011032">
    <property type="entry name" value="GroES-like_sf"/>
</dbReference>
<protein>
    <recommendedName>
        <fullName evidence="3">Co-chaperonin GroES</fullName>
    </recommendedName>
    <alternativeName>
        <fullName evidence="3">10 kDa chaperonin</fullName>
    </alternativeName>
    <alternativeName>
        <fullName evidence="3">Chaperonin-10</fullName>
        <shortName evidence="3">Cpn10</shortName>
    </alternativeName>
</protein>
<dbReference type="PANTHER" id="PTHR10772">
    <property type="entry name" value="10 KDA HEAT SHOCK PROTEIN"/>
    <property type="match status" value="1"/>
</dbReference>
<comment type="similarity">
    <text evidence="1 3 4">Belongs to the GroES chaperonin family.</text>
</comment>
<dbReference type="InterPro" id="IPR020818">
    <property type="entry name" value="Chaperonin_GroES"/>
</dbReference>
<dbReference type="SUPFAM" id="SSF50129">
    <property type="entry name" value="GroES-like"/>
    <property type="match status" value="1"/>
</dbReference>
<accession>A0AA34WDT3</accession>
<dbReference type="GO" id="GO:0051087">
    <property type="term" value="F:protein-folding chaperone binding"/>
    <property type="evidence" value="ECO:0007669"/>
    <property type="project" value="TreeGrafter"/>
</dbReference>
<dbReference type="GO" id="GO:0051082">
    <property type="term" value="F:unfolded protein binding"/>
    <property type="evidence" value="ECO:0007669"/>
    <property type="project" value="TreeGrafter"/>
</dbReference>
<dbReference type="FunFam" id="2.30.33.40:FF:000001">
    <property type="entry name" value="10 kDa chaperonin"/>
    <property type="match status" value="1"/>
</dbReference>
<comment type="subcellular location">
    <subcellularLocation>
        <location evidence="3">Cytoplasm</location>
    </subcellularLocation>
</comment>
<sequence length="119" mass="13565">MKFQVLSKYIDLILHFSYIYIIKLRRCLKMKNIKPLADRVLIKIKEAESKTTSGLYIPENAKEKTNIGTVIAIGSNKEDITVKVGDTVLYEKYAGAAVRIEDKEHLILKAKEIIAIIEE</sequence>
<dbReference type="NCBIfam" id="NF001531">
    <property type="entry name" value="PRK00364.2-2"/>
    <property type="match status" value="1"/>
</dbReference>
<dbReference type="GO" id="GO:0046872">
    <property type="term" value="F:metal ion binding"/>
    <property type="evidence" value="ECO:0007669"/>
    <property type="project" value="TreeGrafter"/>
</dbReference>
<dbReference type="InterPro" id="IPR018369">
    <property type="entry name" value="Chaprnonin_Cpn10_CS"/>
</dbReference>
<dbReference type="Pfam" id="PF00166">
    <property type="entry name" value="Cpn10"/>
    <property type="match status" value="1"/>
</dbReference>
<dbReference type="HAMAP" id="MF_00580">
    <property type="entry name" value="CH10"/>
    <property type="match status" value="1"/>
</dbReference>
<dbReference type="PRINTS" id="PR00297">
    <property type="entry name" value="CHAPERONIN10"/>
</dbReference>
<gene>
    <name evidence="3" type="primary">groES</name>
    <name evidence="3" type="synonym">groS</name>
    <name evidence="5" type="ordered locus">BH0741</name>
</gene>
<evidence type="ECO:0000256" key="2">
    <source>
        <dbReference type="ARBA" id="ARBA00023186"/>
    </source>
</evidence>
<dbReference type="PANTHER" id="PTHR10772:SF58">
    <property type="entry name" value="CO-CHAPERONIN GROES"/>
    <property type="match status" value="1"/>
</dbReference>
<dbReference type="GO" id="GO:0005524">
    <property type="term" value="F:ATP binding"/>
    <property type="evidence" value="ECO:0007669"/>
    <property type="project" value="InterPro"/>
</dbReference>
<evidence type="ECO:0000256" key="1">
    <source>
        <dbReference type="ARBA" id="ARBA00006975"/>
    </source>
</evidence>